<proteinExistence type="predicted"/>
<dbReference type="RefSeq" id="XP_012335145.1">
    <property type="nucleotide sequence ID" value="XM_012479722.1"/>
</dbReference>
<dbReference type="GeneID" id="24267402"/>
<organism evidence="1 2">
    <name type="scientific">Plasmodium fragile</name>
    <dbReference type="NCBI Taxonomy" id="5857"/>
    <lineage>
        <taxon>Eukaryota</taxon>
        <taxon>Sar</taxon>
        <taxon>Alveolata</taxon>
        <taxon>Apicomplexa</taxon>
        <taxon>Aconoidasida</taxon>
        <taxon>Haemosporida</taxon>
        <taxon>Plasmodiidae</taxon>
        <taxon>Plasmodium</taxon>
        <taxon>Plasmodium (Plasmodium)</taxon>
    </lineage>
</organism>
<keyword evidence="2" id="KW-1185">Reference proteome</keyword>
<dbReference type="AlphaFoldDB" id="A0A0D9QND5"/>
<name>A0A0D9QND5_PLAFR</name>
<reference evidence="1 2" key="1">
    <citation type="submission" date="2014-03" db="EMBL/GenBank/DDBJ databases">
        <title>The Genome Sequence of Plasmodium fragile nilgiri.</title>
        <authorList>
            <consortium name="The Broad Institute Genomics Platform"/>
            <consortium name="The Broad Institute Genome Sequencing Center for Infectious Disease"/>
            <person name="Neafsey D."/>
            <person name="Duraisingh M."/>
            <person name="Young S.K."/>
            <person name="Zeng Q."/>
            <person name="Gargeya S."/>
            <person name="Abouelleil A."/>
            <person name="Alvarado L."/>
            <person name="Chapman S.B."/>
            <person name="Gainer-Dewar J."/>
            <person name="Goldberg J."/>
            <person name="Griggs A."/>
            <person name="Gujja S."/>
            <person name="Hansen M."/>
            <person name="Howarth C."/>
            <person name="Imamovic A."/>
            <person name="Larimer J."/>
            <person name="Pearson M."/>
            <person name="Poon T.W."/>
            <person name="Priest M."/>
            <person name="Roberts A."/>
            <person name="Saif S."/>
            <person name="Shea T."/>
            <person name="Sykes S."/>
            <person name="Wortman J."/>
            <person name="Nusbaum C."/>
            <person name="Birren B."/>
        </authorList>
    </citation>
    <scope>NUCLEOTIDE SEQUENCE [LARGE SCALE GENOMIC DNA]</scope>
    <source>
        <strain evidence="2">nilgiri</strain>
    </source>
</reference>
<accession>A0A0D9QND5</accession>
<evidence type="ECO:0000313" key="2">
    <source>
        <dbReference type="Proteomes" id="UP000054561"/>
    </source>
</evidence>
<gene>
    <name evidence="1" type="ORF">AK88_02088</name>
</gene>
<evidence type="ECO:0000313" key="1">
    <source>
        <dbReference type="EMBL" id="KJP88307.1"/>
    </source>
</evidence>
<dbReference type="EMBL" id="KQ001663">
    <property type="protein sequence ID" value="KJP88307.1"/>
    <property type="molecule type" value="Genomic_DNA"/>
</dbReference>
<dbReference type="Proteomes" id="UP000054561">
    <property type="component" value="Unassembled WGS sequence"/>
</dbReference>
<dbReference type="VEuPathDB" id="PlasmoDB:AK88_02088"/>
<sequence>MVKKLYDYCEKRDHLRSAIDDKKEKYKDLIYLPHLKYYICDVPYLHEILNYPKYAFLEVILRKKKRKSSSRNNIDMDTNNVLFNILLINKYLIHGNESTS</sequence>
<protein>
    <submittedName>
        <fullName evidence="1">Uncharacterized protein</fullName>
    </submittedName>
</protein>